<dbReference type="EMBL" id="CP042913">
    <property type="protein sequence ID" value="QEG33668.1"/>
    <property type="molecule type" value="Genomic_DNA"/>
</dbReference>
<dbReference type="KEGG" id="bgok:Pr1d_09320"/>
<sequence>MAENSNRRWLPLLLIAGALAIWGLLLAWGAYLAPAGGNPGHDRRKLWVVAATTGGFLCLWGLAVWMGWRRRRKK</sequence>
<name>A0A5B9Q3Q6_9BACT</name>
<evidence type="ECO:0000256" key="1">
    <source>
        <dbReference type="SAM" id="Phobius"/>
    </source>
</evidence>
<keyword evidence="1" id="KW-1133">Transmembrane helix</keyword>
<reference evidence="2 3" key="1">
    <citation type="submission" date="2019-08" db="EMBL/GenBank/DDBJ databases">
        <title>Deep-cultivation of Planctomycetes and their phenomic and genomic characterization uncovers novel biology.</title>
        <authorList>
            <person name="Wiegand S."/>
            <person name="Jogler M."/>
            <person name="Boedeker C."/>
            <person name="Pinto D."/>
            <person name="Vollmers J."/>
            <person name="Rivas-Marin E."/>
            <person name="Kohn T."/>
            <person name="Peeters S.H."/>
            <person name="Heuer A."/>
            <person name="Rast P."/>
            <person name="Oberbeckmann S."/>
            <person name="Bunk B."/>
            <person name="Jeske O."/>
            <person name="Meyerdierks A."/>
            <person name="Storesund J.E."/>
            <person name="Kallscheuer N."/>
            <person name="Luecker S."/>
            <person name="Lage O.M."/>
            <person name="Pohl T."/>
            <person name="Merkel B.J."/>
            <person name="Hornburger P."/>
            <person name="Mueller R.-W."/>
            <person name="Bruemmer F."/>
            <person name="Labrenz M."/>
            <person name="Spormann A.M."/>
            <person name="Op den Camp H."/>
            <person name="Overmann J."/>
            <person name="Amann R."/>
            <person name="Jetten M.S.M."/>
            <person name="Mascher T."/>
            <person name="Medema M.H."/>
            <person name="Devos D.P."/>
            <person name="Kaster A.-K."/>
            <person name="Ovreas L."/>
            <person name="Rohde M."/>
            <person name="Galperin M.Y."/>
            <person name="Jogler C."/>
        </authorList>
    </citation>
    <scope>NUCLEOTIDE SEQUENCE [LARGE SCALE GENOMIC DNA]</scope>
    <source>
        <strain evidence="2 3">Pr1d</strain>
    </source>
</reference>
<evidence type="ECO:0000313" key="3">
    <source>
        <dbReference type="Proteomes" id="UP000323917"/>
    </source>
</evidence>
<gene>
    <name evidence="2" type="ORF">Pr1d_09320</name>
</gene>
<keyword evidence="1" id="KW-0472">Membrane</keyword>
<proteinExistence type="predicted"/>
<feature type="transmembrane region" description="Helical" evidence="1">
    <location>
        <begin position="46"/>
        <end position="68"/>
    </location>
</feature>
<accession>A0A5B9Q3Q6</accession>
<dbReference type="AlphaFoldDB" id="A0A5B9Q3Q6"/>
<keyword evidence="1" id="KW-0812">Transmembrane</keyword>
<feature type="transmembrane region" description="Helical" evidence="1">
    <location>
        <begin position="12"/>
        <end position="34"/>
    </location>
</feature>
<keyword evidence="3" id="KW-1185">Reference proteome</keyword>
<dbReference type="Proteomes" id="UP000323917">
    <property type="component" value="Chromosome"/>
</dbReference>
<protein>
    <submittedName>
        <fullName evidence="2">Uncharacterized protein</fullName>
    </submittedName>
</protein>
<organism evidence="2 3">
    <name type="scientific">Bythopirellula goksoeyrii</name>
    <dbReference type="NCBI Taxonomy" id="1400387"/>
    <lineage>
        <taxon>Bacteria</taxon>
        <taxon>Pseudomonadati</taxon>
        <taxon>Planctomycetota</taxon>
        <taxon>Planctomycetia</taxon>
        <taxon>Pirellulales</taxon>
        <taxon>Lacipirellulaceae</taxon>
        <taxon>Bythopirellula</taxon>
    </lineage>
</organism>
<dbReference type="RefSeq" id="WP_148072404.1">
    <property type="nucleotide sequence ID" value="NZ_CP042913.1"/>
</dbReference>
<evidence type="ECO:0000313" key="2">
    <source>
        <dbReference type="EMBL" id="QEG33668.1"/>
    </source>
</evidence>